<comment type="caution">
    <text evidence="1">The sequence shown here is derived from an EMBL/GenBank/DDBJ whole genome shotgun (WGS) entry which is preliminary data.</text>
</comment>
<sequence>MTLTRKADEYESVCLRDAWHRGCGVVGLQDVVRVMEPGQCAEWDAGTWTWRMAELKQE</sequence>
<keyword evidence="2" id="KW-1185">Reference proteome</keyword>
<evidence type="ECO:0000313" key="1">
    <source>
        <dbReference type="EMBL" id="MCP2353798.1"/>
    </source>
</evidence>
<reference evidence="1" key="1">
    <citation type="submission" date="2022-06" db="EMBL/GenBank/DDBJ databases">
        <title>Sequencing the genomes of 1000 actinobacteria strains.</title>
        <authorList>
            <person name="Klenk H.-P."/>
        </authorList>
    </citation>
    <scope>NUCLEOTIDE SEQUENCE</scope>
    <source>
        <strain evidence="1">DSM 46694</strain>
    </source>
</reference>
<proteinExistence type="predicted"/>
<organism evidence="1 2">
    <name type="scientific">Nonomuraea thailandensis</name>
    <dbReference type="NCBI Taxonomy" id="1188745"/>
    <lineage>
        <taxon>Bacteria</taxon>
        <taxon>Bacillati</taxon>
        <taxon>Actinomycetota</taxon>
        <taxon>Actinomycetes</taxon>
        <taxon>Streptosporangiales</taxon>
        <taxon>Streptosporangiaceae</taxon>
        <taxon>Nonomuraea</taxon>
    </lineage>
</organism>
<dbReference type="AlphaFoldDB" id="A0A9X2JYG6"/>
<name>A0A9X2JYG6_9ACTN</name>
<evidence type="ECO:0000313" key="2">
    <source>
        <dbReference type="Proteomes" id="UP001139648"/>
    </source>
</evidence>
<dbReference type="Proteomes" id="UP001139648">
    <property type="component" value="Unassembled WGS sequence"/>
</dbReference>
<protein>
    <submittedName>
        <fullName evidence="1">Uncharacterized protein</fullName>
    </submittedName>
</protein>
<gene>
    <name evidence="1" type="ORF">HD597_000818</name>
</gene>
<dbReference type="EMBL" id="JAMZEB010000001">
    <property type="protein sequence ID" value="MCP2353798.1"/>
    <property type="molecule type" value="Genomic_DNA"/>
</dbReference>
<accession>A0A9X2JYG6</accession>